<name>A0A0C5VEE8_9GAMM</name>
<keyword evidence="2" id="KW-1185">Reference proteome</keyword>
<dbReference type="KEGG" id="gsn:YC6258_05636"/>
<protein>
    <submittedName>
        <fullName evidence="1">Uncharacterized protein</fullName>
    </submittedName>
</protein>
<dbReference type="Proteomes" id="UP000032266">
    <property type="component" value="Chromosome"/>
</dbReference>
<dbReference type="AlphaFoldDB" id="A0A0C5VEE8"/>
<organism evidence="1 2">
    <name type="scientific">Gynuella sunshinyii YC6258</name>
    <dbReference type="NCBI Taxonomy" id="1445510"/>
    <lineage>
        <taxon>Bacteria</taxon>
        <taxon>Pseudomonadati</taxon>
        <taxon>Pseudomonadota</taxon>
        <taxon>Gammaproteobacteria</taxon>
        <taxon>Oceanospirillales</taxon>
        <taxon>Saccharospirillaceae</taxon>
        <taxon>Gynuella</taxon>
    </lineage>
</organism>
<proteinExistence type="predicted"/>
<evidence type="ECO:0000313" key="2">
    <source>
        <dbReference type="Proteomes" id="UP000032266"/>
    </source>
</evidence>
<dbReference type="HOGENOM" id="CLU_3080422_0_0_6"/>
<gene>
    <name evidence="1" type="ORF">YC6258_05636</name>
</gene>
<evidence type="ECO:0000313" key="1">
    <source>
        <dbReference type="EMBL" id="AJQ97665.1"/>
    </source>
</evidence>
<dbReference type="EMBL" id="CP007142">
    <property type="protein sequence ID" value="AJQ97665.1"/>
    <property type="molecule type" value="Genomic_DNA"/>
</dbReference>
<sequence>MFRPLSMNSGFNATSPYQPLPCPHGDKFVAIHYSSKNNIDSKYPYRDMAIRM</sequence>
<accession>A0A0C5VEE8</accession>
<reference evidence="1 2" key="1">
    <citation type="submission" date="2014-01" db="EMBL/GenBank/DDBJ databases">
        <title>Full genme sequencing of cellulolytic bacterium Gynuella sunshinyii YC6258T gen. nov., sp. nov.</title>
        <authorList>
            <person name="Khan H."/>
            <person name="Chung E.J."/>
            <person name="Chung Y.R."/>
        </authorList>
    </citation>
    <scope>NUCLEOTIDE SEQUENCE [LARGE SCALE GENOMIC DNA]</scope>
    <source>
        <strain evidence="1 2">YC6258</strain>
    </source>
</reference>